<dbReference type="PROSITE" id="PS50892">
    <property type="entry name" value="V_SNARE"/>
    <property type="match status" value="1"/>
</dbReference>
<dbReference type="PROSITE" id="PS50859">
    <property type="entry name" value="LONGIN"/>
    <property type="match status" value="1"/>
</dbReference>
<accession>A0A0A9ZAF8</accession>
<dbReference type="PANTHER" id="PTHR45806:SF1">
    <property type="entry name" value="SYNAPTOBREVIN HOMOLOG YKT6"/>
    <property type="match status" value="1"/>
</dbReference>
<dbReference type="GO" id="GO:0016020">
    <property type="term" value="C:membrane"/>
    <property type="evidence" value="ECO:0007669"/>
    <property type="project" value="InterPro"/>
</dbReference>
<dbReference type="GO" id="GO:0005794">
    <property type="term" value="C:Golgi apparatus"/>
    <property type="evidence" value="ECO:0007669"/>
    <property type="project" value="UniProtKB-SubCell"/>
</dbReference>
<proteinExistence type="inferred from homology"/>
<keyword evidence="5" id="KW-0564">Palmitate</keyword>
<keyword evidence="9" id="KW-0175">Coiled coil</keyword>
<evidence type="ECO:0000256" key="9">
    <source>
        <dbReference type="PROSITE-ProRule" id="PRU00290"/>
    </source>
</evidence>
<evidence type="ECO:0008006" key="13">
    <source>
        <dbReference type="Google" id="ProtNLM"/>
    </source>
</evidence>
<dbReference type="EMBL" id="GBHO01004819">
    <property type="protein sequence ID" value="JAG38785.1"/>
    <property type="molecule type" value="Transcribed_RNA"/>
</dbReference>
<evidence type="ECO:0000256" key="7">
    <source>
        <dbReference type="ARBA" id="ARBA00023289"/>
    </source>
</evidence>
<dbReference type="Gene3D" id="1.20.5.110">
    <property type="match status" value="1"/>
</dbReference>
<evidence type="ECO:0000256" key="4">
    <source>
        <dbReference type="ARBA" id="ARBA00023136"/>
    </source>
</evidence>
<comment type="subcellular location">
    <subcellularLocation>
        <location evidence="8">Endomembrane system</location>
        <topology evidence="8">Lipid-anchor</topology>
        <orientation evidence="8">Cytoplasmic side</orientation>
    </subcellularLocation>
    <subcellularLocation>
        <location evidence="1">Golgi apparatus</location>
        <location evidence="1">trans-Golgi network membrane</location>
    </subcellularLocation>
</comment>
<evidence type="ECO:0000256" key="5">
    <source>
        <dbReference type="ARBA" id="ARBA00023139"/>
    </source>
</evidence>
<gene>
    <name evidence="12" type="ORF">CM83_3454</name>
</gene>
<evidence type="ECO:0000313" key="12">
    <source>
        <dbReference type="EMBL" id="JAG38785.1"/>
    </source>
</evidence>
<comment type="similarity">
    <text evidence="2">Belongs to the synaptobrevin family.</text>
</comment>
<dbReference type="InterPro" id="IPR001388">
    <property type="entry name" value="Synaptobrevin-like"/>
</dbReference>
<keyword evidence="3" id="KW-0488">Methylation</keyword>
<dbReference type="InterPro" id="IPR010908">
    <property type="entry name" value="Longin_dom"/>
</dbReference>
<feature type="domain" description="V-SNARE coiled-coil homology" evidence="11">
    <location>
        <begin position="149"/>
        <end position="209"/>
    </location>
</feature>
<evidence type="ECO:0000256" key="2">
    <source>
        <dbReference type="ARBA" id="ARBA00008025"/>
    </source>
</evidence>
<dbReference type="PANTHER" id="PTHR45806">
    <property type="entry name" value="SYNAPTOBREVIN HOMOLOG YKT6"/>
    <property type="match status" value="1"/>
</dbReference>
<evidence type="ECO:0000259" key="10">
    <source>
        <dbReference type="PROSITE" id="PS50859"/>
    </source>
</evidence>
<dbReference type="GO" id="GO:0005484">
    <property type="term" value="F:SNAP receptor activity"/>
    <property type="evidence" value="ECO:0007669"/>
    <property type="project" value="TreeGrafter"/>
</dbReference>
<protein>
    <recommendedName>
        <fullName evidence="13">Synaptobrevin YKT6</fullName>
    </recommendedName>
</protein>
<evidence type="ECO:0000256" key="8">
    <source>
        <dbReference type="ARBA" id="ARBA00046278"/>
    </source>
</evidence>
<dbReference type="GO" id="GO:0006888">
    <property type="term" value="P:endoplasmic reticulum to Golgi vesicle-mediated transport"/>
    <property type="evidence" value="ECO:0007669"/>
    <property type="project" value="TreeGrafter"/>
</dbReference>
<dbReference type="PRINTS" id="PR00219">
    <property type="entry name" value="SYNAPTOBREVN"/>
</dbReference>
<dbReference type="SMART" id="SM01270">
    <property type="entry name" value="Longin"/>
    <property type="match status" value="1"/>
</dbReference>
<dbReference type="AlphaFoldDB" id="A0A0A9ZAF8"/>
<organism evidence="12">
    <name type="scientific">Lygus hesperus</name>
    <name type="common">Western plant bug</name>
    <dbReference type="NCBI Taxonomy" id="30085"/>
    <lineage>
        <taxon>Eukaryota</taxon>
        <taxon>Metazoa</taxon>
        <taxon>Ecdysozoa</taxon>
        <taxon>Arthropoda</taxon>
        <taxon>Hexapoda</taxon>
        <taxon>Insecta</taxon>
        <taxon>Pterygota</taxon>
        <taxon>Neoptera</taxon>
        <taxon>Paraneoptera</taxon>
        <taxon>Hemiptera</taxon>
        <taxon>Heteroptera</taxon>
        <taxon>Panheteroptera</taxon>
        <taxon>Cimicomorpha</taxon>
        <taxon>Miridae</taxon>
        <taxon>Mirini</taxon>
        <taxon>Lygus</taxon>
    </lineage>
</organism>
<dbReference type="CDD" id="cd14824">
    <property type="entry name" value="Longin"/>
    <property type="match status" value="1"/>
</dbReference>
<dbReference type="InterPro" id="IPR011012">
    <property type="entry name" value="Longin-like_dom_sf"/>
</dbReference>
<keyword evidence="6" id="KW-0449">Lipoprotein</keyword>
<keyword evidence="4" id="KW-0472">Membrane</keyword>
<sequence length="209" mass="24146">KKAKDMKLYMVSLWHQLSVNGELQSVKLCHCMDVSSFRFFTRSTINEHMVFGCRTLSTRVEKGTKQSITLKDVPVIFHIYVRGDGLLCIAVTDNEYPVRVAFVLIQRSIEEFESRVQGRWKQITKDQTSADPPFLKALFDEFQNPRADKLQNIQCQLDDIKGIMHQNIESLIERGESLDSLLEKSTDISNSSKQFYKQARKANSCCRSW</sequence>
<evidence type="ECO:0000256" key="3">
    <source>
        <dbReference type="ARBA" id="ARBA00022481"/>
    </source>
</evidence>
<reference evidence="12" key="1">
    <citation type="journal article" date="2014" name="PLoS ONE">
        <title>Transcriptome-Based Identification of ABC Transporters in the Western Tarnished Plant Bug Lygus hesperus.</title>
        <authorList>
            <person name="Hull J.J."/>
            <person name="Chaney K."/>
            <person name="Geib S.M."/>
            <person name="Fabrick J.A."/>
            <person name="Brent C.S."/>
            <person name="Walsh D."/>
            <person name="Lavine L.C."/>
        </authorList>
    </citation>
    <scope>NUCLEOTIDE SEQUENCE</scope>
</reference>
<evidence type="ECO:0000256" key="1">
    <source>
        <dbReference type="ARBA" id="ARBA00004198"/>
    </source>
</evidence>
<dbReference type="Gene3D" id="3.30.450.50">
    <property type="entry name" value="Longin domain"/>
    <property type="match status" value="1"/>
</dbReference>
<dbReference type="SUPFAM" id="SSF58038">
    <property type="entry name" value="SNARE fusion complex"/>
    <property type="match status" value="1"/>
</dbReference>
<evidence type="ECO:0000259" key="11">
    <source>
        <dbReference type="PROSITE" id="PS50892"/>
    </source>
</evidence>
<dbReference type="Pfam" id="PF00957">
    <property type="entry name" value="Synaptobrevin"/>
    <property type="match status" value="1"/>
</dbReference>
<dbReference type="Pfam" id="PF13774">
    <property type="entry name" value="Longin"/>
    <property type="match status" value="1"/>
</dbReference>
<name>A0A0A9ZAF8_LYGHE</name>
<dbReference type="InterPro" id="IPR042855">
    <property type="entry name" value="V_SNARE_CC"/>
</dbReference>
<feature type="non-terminal residue" evidence="12">
    <location>
        <position position="1"/>
    </location>
</feature>
<reference evidence="12" key="2">
    <citation type="submission" date="2014-07" db="EMBL/GenBank/DDBJ databases">
        <authorList>
            <person name="Hull J."/>
        </authorList>
    </citation>
    <scope>NUCLEOTIDE SEQUENCE</scope>
</reference>
<dbReference type="SUPFAM" id="SSF64356">
    <property type="entry name" value="SNARE-like"/>
    <property type="match status" value="1"/>
</dbReference>
<evidence type="ECO:0000256" key="6">
    <source>
        <dbReference type="ARBA" id="ARBA00023288"/>
    </source>
</evidence>
<keyword evidence="7" id="KW-0636">Prenylation</keyword>
<feature type="domain" description="Longin" evidence="10">
    <location>
        <begin position="17"/>
        <end position="138"/>
    </location>
</feature>